<proteinExistence type="predicted"/>
<dbReference type="AlphaFoldDB" id="A0A6G0WEB8"/>
<organism evidence="1 2">
    <name type="scientific">Aphanomyces euteiches</name>
    <dbReference type="NCBI Taxonomy" id="100861"/>
    <lineage>
        <taxon>Eukaryota</taxon>
        <taxon>Sar</taxon>
        <taxon>Stramenopiles</taxon>
        <taxon>Oomycota</taxon>
        <taxon>Saprolegniomycetes</taxon>
        <taxon>Saprolegniales</taxon>
        <taxon>Verrucalvaceae</taxon>
        <taxon>Aphanomyces</taxon>
    </lineage>
</organism>
<accession>A0A6G0WEB8</accession>
<dbReference type="VEuPathDB" id="FungiDB:AeMF1_002251"/>
<comment type="caution">
    <text evidence="1">The sequence shown here is derived from an EMBL/GenBank/DDBJ whole genome shotgun (WGS) entry which is preliminary data.</text>
</comment>
<protein>
    <submittedName>
        <fullName evidence="1">Uncharacterized protein</fullName>
    </submittedName>
</protein>
<sequence length="225" mass="25261">MQRNHVPYILYGIAKDQYRYMSLDFRIRRNLSLSVSDPIEINPMASARDSPEGVTKKSKCLLNACVVDAPAMRGSAMYEVKLAYNNNKQTSMYKTKQDFLALKSMFELLAITSAKGCCALCQECSKLPCMSLDVSCRSDNASGVLDLFLSNLISKLQSVDRRTILDCSTHMGVVKIMTDFLELRDVLYFTSKSEMFPETDDMMPVSHCSLSKSLSEHFSAFDSVC</sequence>
<dbReference type="EMBL" id="VJMJ01000243">
    <property type="protein sequence ID" value="KAF0725348.1"/>
    <property type="molecule type" value="Genomic_DNA"/>
</dbReference>
<name>A0A6G0WEB8_9STRA</name>
<keyword evidence="2" id="KW-1185">Reference proteome</keyword>
<dbReference type="Proteomes" id="UP000481153">
    <property type="component" value="Unassembled WGS sequence"/>
</dbReference>
<reference evidence="1 2" key="1">
    <citation type="submission" date="2019-07" db="EMBL/GenBank/DDBJ databases">
        <title>Genomics analysis of Aphanomyces spp. identifies a new class of oomycete effector associated with host adaptation.</title>
        <authorList>
            <person name="Gaulin E."/>
        </authorList>
    </citation>
    <scope>NUCLEOTIDE SEQUENCE [LARGE SCALE GENOMIC DNA]</scope>
    <source>
        <strain evidence="1 2">ATCC 201684</strain>
    </source>
</reference>
<evidence type="ECO:0000313" key="1">
    <source>
        <dbReference type="EMBL" id="KAF0725348.1"/>
    </source>
</evidence>
<gene>
    <name evidence="1" type="ORF">Ae201684_016120</name>
</gene>
<evidence type="ECO:0000313" key="2">
    <source>
        <dbReference type="Proteomes" id="UP000481153"/>
    </source>
</evidence>